<accession>A0A965GD35</accession>
<reference evidence="2" key="1">
    <citation type="submission" date="2018-10" db="EMBL/GenBank/DDBJ databases">
        <title>Iterative Subtractive Binning of Freshwater Chronoseries Metagenomes Recovers Nearly Complete Genomes from over Four Hundred Novel Species.</title>
        <authorList>
            <person name="Rodriguez-R L.M."/>
            <person name="Tsementzi D."/>
            <person name="Luo C."/>
            <person name="Konstantinidis K.T."/>
        </authorList>
    </citation>
    <scope>NUCLEOTIDE SEQUENCE</scope>
    <source>
        <strain evidence="2">WB5_2A_028</strain>
    </source>
</reference>
<dbReference type="Proteomes" id="UP000740727">
    <property type="component" value="Unassembled WGS sequence"/>
</dbReference>
<dbReference type="Gene3D" id="3.60.40.10">
    <property type="entry name" value="PPM-type phosphatase domain"/>
    <property type="match status" value="1"/>
</dbReference>
<dbReference type="InterPro" id="IPR001932">
    <property type="entry name" value="PPM-type_phosphatase-like_dom"/>
</dbReference>
<dbReference type="AlphaFoldDB" id="A0A965GD35"/>
<dbReference type="CDD" id="cd00143">
    <property type="entry name" value="PP2Cc"/>
    <property type="match status" value="1"/>
</dbReference>
<dbReference type="Pfam" id="PF00481">
    <property type="entry name" value="PP2C"/>
    <property type="match status" value="1"/>
</dbReference>
<proteinExistence type="predicted"/>
<dbReference type="SMART" id="SM00332">
    <property type="entry name" value="PP2Cc"/>
    <property type="match status" value="1"/>
</dbReference>
<gene>
    <name evidence="2" type="ORF">EBT44_02520</name>
</gene>
<dbReference type="PANTHER" id="PTHR47992">
    <property type="entry name" value="PROTEIN PHOSPHATASE"/>
    <property type="match status" value="1"/>
</dbReference>
<dbReference type="PROSITE" id="PS51746">
    <property type="entry name" value="PPM_2"/>
    <property type="match status" value="1"/>
</dbReference>
<feature type="domain" description="PPM-type phosphatase" evidence="1">
    <location>
        <begin position="4"/>
        <end position="239"/>
    </location>
</feature>
<evidence type="ECO:0000259" key="1">
    <source>
        <dbReference type="PROSITE" id="PS51746"/>
    </source>
</evidence>
<name>A0A965GD35_9PROT</name>
<dbReference type="SUPFAM" id="SSF81606">
    <property type="entry name" value="PP2C-like"/>
    <property type="match status" value="1"/>
</dbReference>
<dbReference type="GO" id="GO:0004722">
    <property type="term" value="F:protein serine/threonine phosphatase activity"/>
    <property type="evidence" value="ECO:0007669"/>
    <property type="project" value="InterPro"/>
</dbReference>
<protein>
    <submittedName>
        <fullName evidence="2">Serine/threonine-protein phosphatase</fullName>
    </submittedName>
</protein>
<comment type="caution">
    <text evidence="2">The sequence shown here is derived from an EMBL/GenBank/DDBJ whole genome shotgun (WGS) entry which is preliminary data.</text>
</comment>
<evidence type="ECO:0000313" key="3">
    <source>
        <dbReference type="Proteomes" id="UP000740727"/>
    </source>
</evidence>
<evidence type="ECO:0000313" key="2">
    <source>
        <dbReference type="EMBL" id="NBR93709.1"/>
    </source>
</evidence>
<dbReference type="EMBL" id="RFXN01000019">
    <property type="protein sequence ID" value="NBR93709.1"/>
    <property type="molecule type" value="Genomic_DNA"/>
</dbReference>
<dbReference type="SMART" id="SM00331">
    <property type="entry name" value="PP2C_SIG"/>
    <property type="match status" value="1"/>
</dbReference>
<sequence length="258" mass="27719">MSRYFQSVSLSDVGLHRSENEDSAWAGLTILAVADGLGGHAAGEIASSLAIHKISKLEKNSFTERNAETSVVDTFLDINKSLAETMKNKSELRGMGTTLTALILGKEKLYLAHLGDSRAYLIRSGKISQLTKDHTVVQELLEQGRISADEIDGHPQRSFVTKALMGAVQGERPDFNVVDELAGDIFLLCSDGLAGVVEEKKIIKIVETHGVSEEALSELKALAYKKGAPDNLTIILATINSNKNTIPGYIGAAQGGER</sequence>
<organism evidence="2 3">
    <name type="scientific">Candidatus Fonsibacter lacus</name>
    <dbReference type="NCBI Taxonomy" id="2576439"/>
    <lineage>
        <taxon>Bacteria</taxon>
        <taxon>Pseudomonadati</taxon>
        <taxon>Pseudomonadota</taxon>
        <taxon>Alphaproteobacteria</taxon>
        <taxon>Candidatus Pelagibacterales</taxon>
        <taxon>Candidatus Pelagibacterales incertae sedis</taxon>
        <taxon>Candidatus Fonsibacter</taxon>
    </lineage>
</organism>
<dbReference type="InterPro" id="IPR015655">
    <property type="entry name" value="PP2C"/>
</dbReference>
<dbReference type="InterPro" id="IPR036457">
    <property type="entry name" value="PPM-type-like_dom_sf"/>
</dbReference>